<keyword evidence="1" id="KW-0472">Membrane</keyword>
<feature type="transmembrane region" description="Helical" evidence="1">
    <location>
        <begin position="12"/>
        <end position="34"/>
    </location>
</feature>
<organism evidence="2 3">
    <name type="scientific">Capillimicrobium parvum</name>
    <dbReference type="NCBI Taxonomy" id="2884022"/>
    <lineage>
        <taxon>Bacteria</taxon>
        <taxon>Bacillati</taxon>
        <taxon>Actinomycetota</taxon>
        <taxon>Thermoleophilia</taxon>
        <taxon>Solirubrobacterales</taxon>
        <taxon>Capillimicrobiaceae</taxon>
        <taxon>Capillimicrobium</taxon>
    </lineage>
</organism>
<gene>
    <name evidence="2" type="ORF">DSM104329_01582</name>
</gene>
<proteinExistence type="predicted"/>
<keyword evidence="1" id="KW-1133">Transmembrane helix</keyword>
<feature type="transmembrane region" description="Helical" evidence="1">
    <location>
        <begin position="137"/>
        <end position="158"/>
    </location>
</feature>
<dbReference type="RefSeq" id="WP_259314853.1">
    <property type="nucleotide sequence ID" value="NZ_CP087164.1"/>
</dbReference>
<feature type="transmembrane region" description="Helical" evidence="1">
    <location>
        <begin position="73"/>
        <end position="94"/>
    </location>
</feature>
<name>A0A9E6XWP9_9ACTN</name>
<protein>
    <submittedName>
        <fullName evidence="2">Uncharacterized protein</fullName>
    </submittedName>
</protein>
<reference evidence="2" key="1">
    <citation type="journal article" date="2022" name="Int. J. Syst. Evol. Microbiol.">
        <title>Pseudomonas aegrilactucae sp. nov. and Pseudomonas morbosilactucae sp. nov., pathogens causing bacterial rot of lettuce in Japan.</title>
        <authorList>
            <person name="Sawada H."/>
            <person name="Fujikawa T."/>
            <person name="Satou M."/>
        </authorList>
    </citation>
    <scope>NUCLEOTIDE SEQUENCE</scope>
    <source>
        <strain evidence="2">0166_1</strain>
    </source>
</reference>
<evidence type="ECO:0000313" key="3">
    <source>
        <dbReference type="Proteomes" id="UP001162834"/>
    </source>
</evidence>
<feature type="transmembrane region" description="Helical" evidence="1">
    <location>
        <begin position="106"/>
        <end position="131"/>
    </location>
</feature>
<keyword evidence="1" id="KW-0812">Transmembrane</keyword>
<dbReference type="Proteomes" id="UP001162834">
    <property type="component" value="Chromosome"/>
</dbReference>
<keyword evidence="3" id="KW-1185">Reference proteome</keyword>
<accession>A0A9E6XWP9</accession>
<evidence type="ECO:0000256" key="1">
    <source>
        <dbReference type="SAM" id="Phobius"/>
    </source>
</evidence>
<dbReference type="AlphaFoldDB" id="A0A9E6XWP9"/>
<sequence>MVAPVAEWTDVYVASAGAAAALAGLVFVAVSINVERILAFRGLPERGLVTVLLLLGAVVASLFGLHPDQSDETLGWEILIGGCVLSAIVIWLLLKSRPREDEESHMASALGLAAVGTLPYIVAGILLVSGSDAGLDWLFSGIVGAIVAGVINGWVLLVEILR</sequence>
<feature type="transmembrane region" description="Helical" evidence="1">
    <location>
        <begin position="46"/>
        <end position="67"/>
    </location>
</feature>
<evidence type="ECO:0000313" key="2">
    <source>
        <dbReference type="EMBL" id="UGS35197.1"/>
    </source>
</evidence>
<dbReference type="EMBL" id="CP087164">
    <property type="protein sequence ID" value="UGS35197.1"/>
    <property type="molecule type" value="Genomic_DNA"/>
</dbReference>
<dbReference type="KEGG" id="sbae:DSM104329_01582"/>